<reference evidence="3 4" key="1">
    <citation type="submission" date="2024-03" db="EMBL/GenBank/DDBJ databases">
        <title>The Acrasis kona genome and developmental transcriptomes reveal deep origins of eukaryotic multicellular pathways.</title>
        <authorList>
            <person name="Sheikh S."/>
            <person name="Fu C.-J."/>
            <person name="Brown M.W."/>
            <person name="Baldauf S.L."/>
        </authorList>
    </citation>
    <scope>NUCLEOTIDE SEQUENCE [LARGE SCALE GENOMIC DNA]</scope>
    <source>
        <strain evidence="3 4">ATCC MYA-3509</strain>
    </source>
</reference>
<dbReference type="PANTHER" id="PTHR24070">
    <property type="entry name" value="RAS, DI-RAS, AND RHEB FAMILY MEMBERS OF SMALL GTPASE SUPERFAMILY"/>
    <property type="match status" value="1"/>
</dbReference>
<dbReference type="InterPro" id="IPR036047">
    <property type="entry name" value="F-box-like_dom_sf"/>
</dbReference>
<dbReference type="SMART" id="SM00175">
    <property type="entry name" value="RAB"/>
    <property type="match status" value="1"/>
</dbReference>
<dbReference type="InterPro" id="IPR001806">
    <property type="entry name" value="Small_GTPase"/>
</dbReference>
<dbReference type="GO" id="GO:0016020">
    <property type="term" value="C:membrane"/>
    <property type="evidence" value="ECO:0007669"/>
    <property type="project" value="InterPro"/>
</dbReference>
<dbReference type="InterPro" id="IPR027417">
    <property type="entry name" value="P-loop_NTPase"/>
</dbReference>
<organism evidence="3 4">
    <name type="scientific">Acrasis kona</name>
    <dbReference type="NCBI Taxonomy" id="1008807"/>
    <lineage>
        <taxon>Eukaryota</taxon>
        <taxon>Discoba</taxon>
        <taxon>Heterolobosea</taxon>
        <taxon>Tetramitia</taxon>
        <taxon>Eutetramitia</taxon>
        <taxon>Acrasidae</taxon>
        <taxon>Acrasis</taxon>
    </lineage>
</organism>
<dbReference type="Gene3D" id="3.40.50.300">
    <property type="entry name" value="P-loop containing nucleotide triphosphate hydrolases"/>
    <property type="match status" value="1"/>
</dbReference>
<dbReference type="PROSITE" id="PS51419">
    <property type="entry name" value="RAB"/>
    <property type="match status" value="1"/>
</dbReference>
<proteinExistence type="predicted"/>
<dbReference type="SUPFAM" id="SSF52540">
    <property type="entry name" value="P-loop containing nucleoside triphosphate hydrolases"/>
    <property type="match status" value="1"/>
</dbReference>
<dbReference type="Proteomes" id="UP001431209">
    <property type="component" value="Unassembled WGS sequence"/>
</dbReference>
<keyword evidence="4" id="KW-1185">Reference proteome</keyword>
<dbReference type="SMART" id="SM00173">
    <property type="entry name" value="RAS"/>
    <property type="match status" value="1"/>
</dbReference>
<dbReference type="AlphaFoldDB" id="A0AAW2YPF7"/>
<evidence type="ECO:0000313" key="4">
    <source>
        <dbReference type="Proteomes" id="UP001431209"/>
    </source>
</evidence>
<protein>
    <submittedName>
        <fullName evidence="3">Ras-like protein</fullName>
    </submittedName>
</protein>
<dbReference type="SUPFAM" id="SSF81383">
    <property type="entry name" value="F-box domain"/>
    <property type="match status" value="1"/>
</dbReference>
<dbReference type="InterPro" id="IPR020849">
    <property type="entry name" value="Small_GTPase_Ras-type"/>
</dbReference>
<evidence type="ECO:0000256" key="1">
    <source>
        <dbReference type="ARBA" id="ARBA00022741"/>
    </source>
</evidence>
<name>A0AAW2YPF7_9EUKA</name>
<dbReference type="GO" id="GO:0003924">
    <property type="term" value="F:GTPase activity"/>
    <property type="evidence" value="ECO:0007669"/>
    <property type="project" value="InterPro"/>
</dbReference>
<dbReference type="PRINTS" id="PR00449">
    <property type="entry name" value="RASTRNSFRMNG"/>
</dbReference>
<sequence length="286" mass="32629">MKKKKTLATNQNDILSHDILSIVVTFLPITDFMANNLCVVCKQYQSFFQSDLVWSRIWNEKYKYFNTNVTHDFRICYKQLKINEAENKKTNKKLDVQLAVVGETNVGKSALVVKFIQDLFVEVYDPTIEDHYYRLFQVSGVQVLMTCLDTTCKAPSLVTRPEMKNQDCFLICYDCTDRASFLKVTEFNEQINLCGDKTKVIVECKSDLRNSTLVGCVTENEGRQLAKSLGCPFISTSSKCAINTERTFALAAEIIYALKFKIFDNLQAQASIIRDNNVSKKKCTVS</sequence>
<dbReference type="GO" id="GO:0005525">
    <property type="term" value="F:GTP binding"/>
    <property type="evidence" value="ECO:0007669"/>
    <property type="project" value="UniProtKB-KW"/>
</dbReference>
<keyword evidence="2" id="KW-0342">GTP-binding</keyword>
<dbReference type="GO" id="GO:0007165">
    <property type="term" value="P:signal transduction"/>
    <property type="evidence" value="ECO:0007669"/>
    <property type="project" value="InterPro"/>
</dbReference>
<gene>
    <name evidence="3" type="ORF">AKO1_015401</name>
</gene>
<comment type="caution">
    <text evidence="3">The sequence shown here is derived from an EMBL/GenBank/DDBJ whole genome shotgun (WGS) entry which is preliminary data.</text>
</comment>
<accession>A0AAW2YPF7</accession>
<evidence type="ECO:0000313" key="3">
    <source>
        <dbReference type="EMBL" id="KAL0479351.1"/>
    </source>
</evidence>
<evidence type="ECO:0000256" key="2">
    <source>
        <dbReference type="ARBA" id="ARBA00023134"/>
    </source>
</evidence>
<dbReference type="EMBL" id="JAOPGA020000537">
    <property type="protein sequence ID" value="KAL0479351.1"/>
    <property type="molecule type" value="Genomic_DNA"/>
</dbReference>
<dbReference type="SMART" id="SM00174">
    <property type="entry name" value="RHO"/>
    <property type="match status" value="1"/>
</dbReference>
<dbReference type="PROSITE" id="PS51421">
    <property type="entry name" value="RAS"/>
    <property type="match status" value="1"/>
</dbReference>
<dbReference type="Pfam" id="PF00071">
    <property type="entry name" value="Ras"/>
    <property type="match status" value="1"/>
</dbReference>
<keyword evidence="1" id="KW-0547">Nucleotide-binding</keyword>